<keyword evidence="5" id="KW-0997">Cell inner membrane</keyword>
<evidence type="ECO:0000313" key="16">
    <source>
        <dbReference type="Proteomes" id="UP000240212"/>
    </source>
</evidence>
<evidence type="ECO:0000256" key="6">
    <source>
        <dbReference type="ARBA" id="ARBA00022692"/>
    </source>
</evidence>
<reference evidence="15 16" key="1">
    <citation type="submission" date="2018-03" db="EMBL/GenBank/DDBJ databases">
        <title>Draft genome sequence of the first documented clinical Siccibacter turicensis isolate in Austria.</title>
        <authorList>
            <person name="Lepuschitz S."/>
            <person name="Pekard-Amenitsch S."/>
            <person name="Haunold R."/>
            <person name="Schill S."/>
            <person name="Mach R."/>
            <person name="Allerberger F."/>
            <person name="Ruppitsch W."/>
            <person name="Forsythe S.J."/>
        </authorList>
    </citation>
    <scope>NUCLEOTIDE SEQUENCE [LARGE SCALE GENOMIC DNA]</scope>
    <source>
        <strain evidence="15 16">6100069499-17</strain>
    </source>
</reference>
<evidence type="ECO:0000259" key="14">
    <source>
        <dbReference type="PROSITE" id="PS50885"/>
    </source>
</evidence>
<accession>A0A2P8VGM3</accession>
<feature type="transmembrane region" description="Helical" evidence="12">
    <location>
        <begin position="21"/>
        <end position="47"/>
    </location>
</feature>
<dbReference type="RefSeq" id="WP_029592566.1">
    <property type="nucleotide sequence ID" value="NZ_CP188034.1"/>
</dbReference>
<feature type="domain" description="HAMP" evidence="14">
    <location>
        <begin position="224"/>
        <end position="278"/>
    </location>
</feature>
<dbReference type="PROSITE" id="PS50885">
    <property type="entry name" value="HAMP"/>
    <property type="match status" value="1"/>
</dbReference>
<comment type="caution">
    <text evidence="15">The sequence shown here is derived from an EMBL/GenBank/DDBJ whole genome shotgun (WGS) entry which is preliminary data.</text>
</comment>
<evidence type="ECO:0000256" key="10">
    <source>
        <dbReference type="ARBA" id="ARBA00029447"/>
    </source>
</evidence>
<dbReference type="GO" id="GO:0005886">
    <property type="term" value="C:plasma membrane"/>
    <property type="evidence" value="ECO:0007669"/>
    <property type="project" value="UniProtKB-SubCell"/>
</dbReference>
<dbReference type="InterPro" id="IPR003122">
    <property type="entry name" value="Tar_rcpt_lig-bd"/>
</dbReference>
<feature type="transmembrane region" description="Helical" evidence="12">
    <location>
        <begin position="203"/>
        <end position="222"/>
    </location>
</feature>
<keyword evidence="2" id="KW-1003">Cell membrane</keyword>
<dbReference type="SUPFAM" id="SSF58104">
    <property type="entry name" value="Methyl-accepting chemotaxis protein (MCP) signaling domain"/>
    <property type="match status" value="1"/>
</dbReference>
<evidence type="ECO:0000256" key="8">
    <source>
        <dbReference type="ARBA" id="ARBA00023136"/>
    </source>
</evidence>
<gene>
    <name evidence="15" type="ORF">C7G83_16905</name>
</gene>
<dbReference type="PANTHER" id="PTHR43531">
    <property type="entry name" value="PROTEIN ICFG"/>
    <property type="match status" value="1"/>
</dbReference>
<proteinExistence type="inferred from homology"/>
<dbReference type="Gene3D" id="1.20.120.30">
    <property type="entry name" value="Aspartate receptor, ligand-binding domain"/>
    <property type="match status" value="1"/>
</dbReference>
<dbReference type="CDD" id="cd19407">
    <property type="entry name" value="Tar_Tsr_sensor"/>
    <property type="match status" value="1"/>
</dbReference>
<keyword evidence="6 12" id="KW-0812">Transmembrane</keyword>
<evidence type="ECO:0000256" key="5">
    <source>
        <dbReference type="ARBA" id="ARBA00022519"/>
    </source>
</evidence>
<evidence type="ECO:0000256" key="9">
    <source>
        <dbReference type="ARBA" id="ARBA00023224"/>
    </source>
</evidence>
<evidence type="ECO:0000256" key="11">
    <source>
        <dbReference type="PROSITE-ProRule" id="PRU00284"/>
    </source>
</evidence>
<keyword evidence="3" id="KW-0488">Methylation</keyword>
<protein>
    <submittedName>
        <fullName evidence="15">Methyl-accepting chemotaxis protein</fullName>
    </submittedName>
</protein>
<evidence type="ECO:0000313" key="15">
    <source>
        <dbReference type="EMBL" id="PSN06687.1"/>
    </source>
</evidence>
<keyword evidence="7 12" id="KW-1133">Transmembrane helix</keyword>
<dbReference type="AlphaFoldDB" id="A0A2P8VGM3"/>
<dbReference type="Gene3D" id="1.10.287.950">
    <property type="entry name" value="Methyl-accepting chemotaxis protein"/>
    <property type="match status" value="1"/>
</dbReference>
<dbReference type="EMBL" id="PYEP01000007">
    <property type="protein sequence ID" value="PSN06687.1"/>
    <property type="molecule type" value="Genomic_DNA"/>
</dbReference>
<dbReference type="InterPro" id="IPR004090">
    <property type="entry name" value="Chemotax_Me-accpt_rcpt"/>
</dbReference>
<organism evidence="15 16">
    <name type="scientific">Siccibacter turicensis</name>
    <dbReference type="NCBI Taxonomy" id="357233"/>
    <lineage>
        <taxon>Bacteria</taxon>
        <taxon>Pseudomonadati</taxon>
        <taxon>Pseudomonadota</taxon>
        <taxon>Gammaproteobacteria</taxon>
        <taxon>Enterobacterales</taxon>
        <taxon>Enterobacteriaceae</taxon>
        <taxon>Siccibacter</taxon>
    </lineage>
</organism>
<dbReference type="InterPro" id="IPR004089">
    <property type="entry name" value="MCPsignal_dom"/>
</dbReference>
<dbReference type="InterPro" id="IPR035440">
    <property type="entry name" value="4HB_MCP_dom_sf"/>
</dbReference>
<name>A0A2P8VGM3_9ENTR</name>
<dbReference type="PANTHER" id="PTHR43531:SF14">
    <property type="entry name" value="METHYL-ACCEPTING CHEMOTAXIS PROTEIN I-RELATED"/>
    <property type="match status" value="1"/>
</dbReference>
<evidence type="ECO:0000256" key="3">
    <source>
        <dbReference type="ARBA" id="ARBA00022481"/>
    </source>
</evidence>
<dbReference type="STRING" id="1388748.GCA_000463155_00893"/>
<dbReference type="SUPFAM" id="SSF47170">
    <property type="entry name" value="Aspartate receptor, ligand-binding domain"/>
    <property type="match status" value="1"/>
</dbReference>
<feature type="domain" description="Methyl-accepting transducer" evidence="13">
    <location>
        <begin position="283"/>
        <end position="512"/>
    </location>
</feature>
<dbReference type="SMART" id="SM00319">
    <property type="entry name" value="TarH"/>
    <property type="match status" value="1"/>
</dbReference>
<evidence type="ECO:0000259" key="13">
    <source>
        <dbReference type="PROSITE" id="PS50111"/>
    </source>
</evidence>
<comment type="subcellular location">
    <subcellularLocation>
        <location evidence="1">Cell inner membrane</location>
        <topology evidence="1">Multi-pass membrane protein</topology>
    </subcellularLocation>
</comment>
<dbReference type="CDD" id="cd06225">
    <property type="entry name" value="HAMP"/>
    <property type="match status" value="1"/>
</dbReference>
<dbReference type="GO" id="GO:0006935">
    <property type="term" value="P:chemotaxis"/>
    <property type="evidence" value="ECO:0007669"/>
    <property type="project" value="UniProtKB-KW"/>
</dbReference>
<dbReference type="OrthoDB" id="6500821at2"/>
<keyword evidence="8 12" id="KW-0472">Membrane</keyword>
<dbReference type="GO" id="GO:0007165">
    <property type="term" value="P:signal transduction"/>
    <property type="evidence" value="ECO:0007669"/>
    <property type="project" value="UniProtKB-KW"/>
</dbReference>
<evidence type="ECO:0000256" key="12">
    <source>
        <dbReference type="SAM" id="Phobius"/>
    </source>
</evidence>
<evidence type="ECO:0000256" key="7">
    <source>
        <dbReference type="ARBA" id="ARBA00022989"/>
    </source>
</evidence>
<keyword evidence="4" id="KW-0145">Chemotaxis</keyword>
<dbReference type="SMART" id="SM00283">
    <property type="entry name" value="MA"/>
    <property type="match status" value="1"/>
</dbReference>
<keyword evidence="16" id="KW-1185">Reference proteome</keyword>
<dbReference type="SMART" id="SM00304">
    <property type="entry name" value="HAMP"/>
    <property type="match status" value="2"/>
</dbReference>
<dbReference type="PROSITE" id="PS50111">
    <property type="entry name" value="CHEMOTAXIS_TRANSDUC_2"/>
    <property type="match status" value="1"/>
</dbReference>
<dbReference type="Pfam" id="PF00015">
    <property type="entry name" value="MCPsignal"/>
    <property type="match status" value="1"/>
</dbReference>
<keyword evidence="9 11" id="KW-0807">Transducer</keyword>
<dbReference type="Proteomes" id="UP000240212">
    <property type="component" value="Unassembled WGS sequence"/>
</dbReference>
<comment type="similarity">
    <text evidence="10">Belongs to the methyl-accepting chemotaxis (MCP) protein family.</text>
</comment>
<dbReference type="GO" id="GO:0004888">
    <property type="term" value="F:transmembrane signaling receptor activity"/>
    <property type="evidence" value="ECO:0007669"/>
    <property type="project" value="InterPro"/>
</dbReference>
<dbReference type="InterPro" id="IPR051310">
    <property type="entry name" value="MCP_chemotaxis"/>
</dbReference>
<evidence type="ECO:0000256" key="1">
    <source>
        <dbReference type="ARBA" id="ARBA00004429"/>
    </source>
</evidence>
<sequence length="533" mass="58169">MNLSQISGAMRRLLRPRQFGLLAGILCVIALFSALQILSTVLVSSLLHDTRQSVELREQQRQQQMKMDEARVALLTASDLLNRGGVWFMQDKETGSDGSWVSLTEEAQRALAHSQQAFTAFSAGYPRKDDPLLASYQQFYGALKEMADSMQKDKSIDAFFIVPAQAFQTDFNEQYAQYQRATARQTDAASHALMSSLASAKNLFIAVLVGLGVIAVLVWRGVASWVIRPLRQLIVHIHVLAAGDLATPLPAVPHRSREVGELHASVREMQQGLRRLVQDVRDVTGAMIDNINQLAEDNQQLSRQSARQAQELENVTTHIASLESHVEENSEYARVANQRADEARVIASGGDTMMQTVNDSMQDIVARSDEMRGIVALIDNVAFQTNILALNAAIEAAHAGNHGRGFAVVAREVGLLARQSSQSTSTIQQLIHHSLQGIEAGSQAVSRLESNLQQVTGLVGKLTGLLSEISTATVNQGASIHAVTHRIGALNQVATHTGTLVEQSADASRRLRDESQRLDEAIARFRLPEAAAV</sequence>
<dbReference type="Pfam" id="PF02203">
    <property type="entry name" value="TarH"/>
    <property type="match status" value="1"/>
</dbReference>
<dbReference type="InterPro" id="IPR003660">
    <property type="entry name" value="HAMP_dom"/>
</dbReference>
<dbReference type="Pfam" id="PF00672">
    <property type="entry name" value="HAMP"/>
    <property type="match status" value="1"/>
</dbReference>
<dbReference type="PRINTS" id="PR00260">
    <property type="entry name" value="CHEMTRNSDUCR"/>
</dbReference>
<evidence type="ECO:0000256" key="4">
    <source>
        <dbReference type="ARBA" id="ARBA00022500"/>
    </source>
</evidence>
<evidence type="ECO:0000256" key="2">
    <source>
        <dbReference type="ARBA" id="ARBA00022475"/>
    </source>
</evidence>